<dbReference type="OrthoDB" id="191037at2759"/>
<proteinExistence type="predicted"/>
<dbReference type="InterPro" id="IPR011009">
    <property type="entry name" value="Kinase-like_dom_sf"/>
</dbReference>
<dbReference type="InterPro" id="IPR015897">
    <property type="entry name" value="CHK_kinase-like"/>
</dbReference>
<dbReference type="PANTHER" id="PTHR11012:SF30">
    <property type="entry name" value="PROTEIN KINASE-LIKE DOMAIN-CONTAINING"/>
    <property type="match status" value="1"/>
</dbReference>
<protein>
    <submittedName>
        <fullName evidence="3">Uncharacterized protein LOC113207097</fullName>
    </submittedName>
</protein>
<dbReference type="RefSeq" id="XP_052124183.1">
    <property type="nucleotide sequence ID" value="XM_052268223.1"/>
</dbReference>
<dbReference type="InterPro" id="IPR004119">
    <property type="entry name" value="EcKL"/>
</dbReference>
<feature type="domain" description="CHK kinase-like" evidence="1">
    <location>
        <begin position="141"/>
        <end position="339"/>
    </location>
</feature>
<keyword evidence="2" id="KW-1185">Reference proteome</keyword>
<dbReference type="Proteomes" id="UP000504606">
    <property type="component" value="Unplaced"/>
</dbReference>
<dbReference type="AlphaFoldDB" id="A0A9C6UAH9"/>
<gene>
    <name evidence="3" type="primary">LOC113207097</name>
</gene>
<dbReference type="Pfam" id="PF02958">
    <property type="entry name" value="EcKL"/>
    <property type="match status" value="1"/>
</dbReference>
<reference evidence="3" key="1">
    <citation type="journal article" date="2018" name="Proc. Natl. Acad. Sci. U.S.A.">
        <title>Phylogenomics and the evolution of hemipteroid insects.</title>
        <authorList>
            <person name="Johnson K.P."/>
            <person name="Dietrich C.H."/>
            <person name="Friedrich F."/>
            <person name="Beutel R.G."/>
            <person name="Wipfler B."/>
            <person name="Peters R.S."/>
            <person name="Allen J.M."/>
            <person name="Petersen M."/>
            <person name="Donath A."/>
            <person name="Walden K.K."/>
            <person name="Kozlov A.M."/>
            <person name="Podsiadlowski L."/>
            <person name="Mayer C."/>
            <person name="Meusemann K."/>
            <person name="Vasilikopoulos A."/>
            <person name="Waterhouse R.M."/>
            <person name="Cameron S.L."/>
            <person name="Weirauch C."/>
            <person name="Swanson D.R."/>
            <person name="Percy D.M."/>
            <person name="Hardy N.B."/>
            <person name="Terry I."/>
            <person name="Liu S."/>
            <person name="Zhou X."/>
            <person name="Misof B."/>
            <person name="Robertson H.M."/>
            <person name="Yoshizawa K."/>
        </authorList>
    </citation>
    <scope>NUCLEOTIDE SEQUENCE</scope>
    <source>
        <tissue evidence="3">Whole organism</tissue>
    </source>
</reference>
<dbReference type="SMART" id="SM00587">
    <property type="entry name" value="CHK"/>
    <property type="match status" value="1"/>
</dbReference>
<sequence>MSAAALQEKPPCGSVLAAMATIGELDVPAVVKNALAEIAKARGFGEPRFHVESGSSAGDGYTSVMFRVNLNGTDASGKADSLSVMCKTTISDNMMMAGVFKTEDCIYKSVLPAMENIAALKEPLPWPRCYHSDVGGEKPCIVLGDLGVDNFTMADRRVPLDVKHCRLALSQLARYHGAGLALRHLKPDEFQYMADTLGASYANKEMLEAFQHFFTTIENAADILLDKFPEGSEERSKLQRLLSSFPEEFIRSMHSPPDGPGCGIIHGDCHINNMMFQYETVSGEVTGCKLIDFQTSRFGATAMDLGSLLVACTDKATRDEHWDDLLRGYHRELQDTLRSSGIMDPDSIYSWDQFMVRMQEAVRYGVCWTPMALHAFLADAQGVQELHDSVKGLGDTIGSKQLTPTPTFKIQASPQMVQRFGDVVQSALDWGWL</sequence>
<reference evidence="3" key="2">
    <citation type="submission" date="2025-08" db="UniProtKB">
        <authorList>
            <consortium name="RefSeq"/>
        </authorList>
    </citation>
    <scope>IDENTIFICATION</scope>
    <source>
        <tissue evidence="3">Whole organism</tissue>
    </source>
</reference>
<dbReference type="KEGG" id="foc:113207097"/>
<dbReference type="PANTHER" id="PTHR11012">
    <property type="entry name" value="PROTEIN KINASE-LIKE DOMAIN-CONTAINING"/>
    <property type="match status" value="1"/>
</dbReference>
<name>A0A9C6UAH9_FRAOC</name>
<evidence type="ECO:0000313" key="3">
    <source>
        <dbReference type="RefSeq" id="XP_052124183.1"/>
    </source>
</evidence>
<evidence type="ECO:0000259" key="1">
    <source>
        <dbReference type="SMART" id="SM00587"/>
    </source>
</evidence>
<dbReference type="SUPFAM" id="SSF56112">
    <property type="entry name" value="Protein kinase-like (PK-like)"/>
    <property type="match status" value="1"/>
</dbReference>
<dbReference type="Gene3D" id="3.90.1200.10">
    <property type="match status" value="1"/>
</dbReference>
<dbReference type="GeneID" id="113207097"/>
<evidence type="ECO:0000313" key="2">
    <source>
        <dbReference type="Proteomes" id="UP000504606"/>
    </source>
</evidence>
<accession>A0A9C6UAH9</accession>
<organism evidence="2 3">
    <name type="scientific">Frankliniella occidentalis</name>
    <name type="common">Western flower thrips</name>
    <name type="synonym">Euthrips occidentalis</name>
    <dbReference type="NCBI Taxonomy" id="133901"/>
    <lineage>
        <taxon>Eukaryota</taxon>
        <taxon>Metazoa</taxon>
        <taxon>Ecdysozoa</taxon>
        <taxon>Arthropoda</taxon>
        <taxon>Hexapoda</taxon>
        <taxon>Insecta</taxon>
        <taxon>Pterygota</taxon>
        <taxon>Neoptera</taxon>
        <taxon>Paraneoptera</taxon>
        <taxon>Thysanoptera</taxon>
        <taxon>Terebrantia</taxon>
        <taxon>Thripoidea</taxon>
        <taxon>Thripidae</taxon>
        <taxon>Frankliniella</taxon>
    </lineage>
</organism>